<dbReference type="AlphaFoldDB" id="A0A1F5ECV4"/>
<evidence type="ECO:0000259" key="8">
    <source>
        <dbReference type="Pfam" id="PF05198"/>
    </source>
</evidence>
<evidence type="ECO:0000256" key="2">
    <source>
        <dbReference type="ARBA" id="ARBA00022540"/>
    </source>
</evidence>
<dbReference type="PROSITE" id="PS00938">
    <property type="entry name" value="IF3"/>
    <property type="match status" value="1"/>
</dbReference>
<dbReference type="InterPro" id="IPR019814">
    <property type="entry name" value="Translation_initiation_fac_3_N"/>
</dbReference>
<dbReference type="NCBIfam" id="TIGR00168">
    <property type="entry name" value="infC"/>
    <property type="match status" value="1"/>
</dbReference>
<dbReference type="InterPro" id="IPR019813">
    <property type="entry name" value="Translation_initiation_fac3_CS"/>
</dbReference>
<proteinExistence type="inferred from homology"/>
<organism evidence="9 10">
    <name type="scientific">Candidatus Berkelbacteria bacterium RIFOXYA2_FULL_43_10</name>
    <dbReference type="NCBI Taxonomy" id="1797472"/>
    <lineage>
        <taxon>Bacteria</taxon>
        <taxon>Candidatus Berkelbacteria</taxon>
    </lineage>
</organism>
<dbReference type="SUPFAM" id="SSF55200">
    <property type="entry name" value="Translation initiation factor IF3, C-terminal domain"/>
    <property type="match status" value="1"/>
</dbReference>
<feature type="domain" description="Translation initiation factor 3 C-terminal" evidence="7">
    <location>
        <begin position="90"/>
        <end position="163"/>
    </location>
</feature>
<comment type="subcellular location">
    <subcellularLocation>
        <location evidence="4 6">Cytoplasm</location>
    </subcellularLocation>
</comment>
<gene>
    <name evidence="4" type="primary">infC</name>
    <name evidence="9" type="ORF">A2215_02545</name>
</gene>
<sequence>MGYQDNKRGGGVRINERIRFSPLQVIDDSGANLGEMTNFEAVKLASESGLDLVEINPTARPPICKIMDFGRFKYDAAKKEKERKSKQKEIEQKEVRLTLKIGDHDLSYKAKQARTFVDRGDKVKVSMRLRGRENAFAEQALGVFDKFAATSGLLYESRPRKMGNMINAQVLGVDPEARKRENAEIKNTQSDNKEG</sequence>
<evidence type="ECO:0000256" key="3">
    <source>
        <dbReference type="ARBA" id="ARBA00022917"/>
    </source>
</evidence>
<accession>A0A1F5ECV4</accession>
<feature type="domain" description="Translation initiation factor 3 N-terminal" evidence="8">
    <location>
        <begin position="14"/>
        <end position="82"/>
    </location>
</feature>
<dbReference type="GO" id="GO:0016020">
    <property type="term" value="C:membrane"/>
    <property type="evidence" value="ECO:0007669"/>
    <property type="project" value="TreeGrafter"/>
</dbReference>
<evidence type="ECO:0000256" key="5">
    <source>
        <dbReference type="NCBIfam" id="TIGR00168"/>
    </source>
</evidence>
<dbReference type="InterPro" id="IPR001288">
    <property type="entry name" value="Translation_initiation_fac_3"/>
</dbReference>
<dbReference type="GO" id="GO:0032790">
    <property type="term" value="P:ribosome disassembly"/>
    <property type="evidence" value="ECO:0007669"/>
    <property type="project" value="TreeGrafter"/>
</dbReference>
<evidence type="ECO:0000256" key="4">
    <source>
        <dbReference type="HAMAP-Rule" id="MF_00080"/>
    </source>
</evidence>
<dbReference type="Gene3D" id="3.30.110.10">
    <property type="entry name" value="Translation initiation factor 3 (IF-3), C-terminal domain"/>
    <property type="match status" value="1"/>
</dbReference>
<dbReference type="Gene3D" id="3.10.20.80">
    <property type="entry name" value="Translation initiation factor 3 (IF-3), N-terminal domain"/>
    <property type="match status" value="1"/>
</dbReference>
<evidence type="ECO:0000256" key="6">
    <source>
        <dbReference type="RuleBase" id="RU000646"/>
    </source>
</evidence>
<keyword evidence="3 4" id="KW-0648">Protein biosynthesis</keyword>
<dbReference type="GO" id="GO:0005829">
    <property type="term" value="C:cytosol"/>
    <property type="evidence" value="ECO:0007669"/>
    <property type="project" value="TreeGrafter"/>
</dbReference>
<dbReference type="SUPFAM" id="SSF54364">
    <property type="entry name" value="Translation initiation factor IF3, N-terminal domain"/>
    <property type="match status" value="1"/>
</dbReference>
<dbReference type="Pfam" id="PF05198">
    <property type="entry name" value="IF3_N"/>
    <property type="match status" value="1"/>
</dbReference>
<dbReference type="STRING" id="1797472.A2215_02545"/>
<evidence type="ECO:0000256" key="1">
    <source>
        <dbReference type="ARBA" id="ARBA00005439"/>
    </source>
</evidence>
<reference evidence="9 10" key="1">
    <citation type="journal article" date="2016" name="Nat. Commun.">
        <title>Thousands of microbial genomes shed light on interconnected biogeochemical processes in an aquifer system.</title>
        <authorList>
            <person name="Anantharaman K."/>
            <person name="Brown C.T."/>
            <person name="Hug L.A."/>
            <person name="Sharon I."/>
            <person name="Castelle C.J."/>
            <person name="Probst A.J."/>
            <person name="Thomas B.C."/>
            <person name="Singh A."/>
            <person name="Wilkins M.J."/>
            <person name="Karaoz U."/>
            <person name="Brodie E.L."/>
            <person name="Williams K.H."/>
            <person name="Hubbard S.S."/>
            <person name="Banfield J.F."/>
        </authorList>
    </citation>
    <scope>NUCLEOTIDE SEQUENCE [LARGE SCALE GENOMIC DNA]</scope>
</reference>
<evidence type="ECO:0000313" key="9">
    <source>
        <dbReference type="EMBL" id="OGD65183.1"/>
    </source>
</evidence>
<dbReference type="Proteomes" id="UP000178583">
    <property type="component" value="Unassembled WGS sequence"/>
</dbReference>
<dbReference type="InterPro" id="IPR036787">
    <property type="entry name" value="T_IF-3_N_sf"/>
</dbReference>
<dbReference type="InterPro" id="IPR019815">
    <property type="entry name" value="Translation_initiation_fac_3_C"/>
</dbReference>
<dbReference type="HAMAP" id="MF_00080">
    <property type="entry name" value="IF_3"/>
    <property type="match status" value="1"/>
</dbReference>
<keyword evidence="2 4" id="KW-0396">Initiation factor</keyword>
<dbReference type="PANTHER" id="PTHR10938">
    <property type="entry name" value="TRANSLATION INITIATION FACTOR IF-3"/>
    <property type="match status" value="1"/>
</dbReference>
<dbReference type="EMBL" id="MEZY01000015">
    <property type="protein sequence ID" value="OGD65183.1"/>
    <property type="molecule type" value="Genomic_DNA"/>
</dbReference>
<dbReference type="InterPro" id="IPR036788">
    <property type="entry name" value="T_IF-3_C_sf"/>
</dbReference>
<evidence type="ECO:0000259" key="7">
    <source>
        <dbReference type="Pfam" id="PF00707"/>
    </source>
</evidence>
<dbReference type="Pfam" id="PF00707">
    <property type="entry name" value="IF3_C"/>
    <property type="match status" value="1"/>
</dbReference>
<comment type="function">
    <text evidence="4 6">IF-3 binds to the 30S ribosomal subunit and shifts the equilibrium between 70S ribosomes and their 50S and 30S subunits in favor of the free subunits, thus enhancing the availability of 30S subunits on which protein synthesis initiation begins.</text>
</comment>
<keyword evidence="4" id="KW-0963">Cytoplasm</keyword>
<comment type="subunit">
    <text evidence="4 6">Monomer.</text>
</comment>
<dbReference type="GO" id="GO:0043022">
    <property type="term" value="F:ribosome binding"/>
    <property type="evidence" value="ECO:0007669"/>
    <property type="project" value="TreeGrafter"/>
</dbReference>
<dbReference type="PANTHER" id="PTHR10938:SF0">
    <property type="entry name" value="TRANSLATION INITIATION FACTOR IF-3, MITOCHONDRIAL"/>
    <property type="match status" value="1"/>
</dbReference>
<name>A0A1F5ECV4_9BACT</name>
<dbReference type="GO" id="GO:0003743">
    <property type="term" value="F:translation initiation factor activity"/>
    <property type="evidence" value="ECO:0007669"/>
    <property type="project" value="UniProtKB-UniRule"/>
</dbReference>
<comment type="caution">
    <text evidence="9">The sequence shown here is derived from an EMBL/GenBank/DDBJ whole genome shotgun (WGS) entry which is preliminary data.</text>
</comment>
<protein>
    <recommendedName>
        <fullName evidence="4 5">Translation initiation factor IF-3</fullName>
    </recommendedName>
</protein>
<comment type="similarity">
    <text evidence="1 4 6">Belongs to the IF-3 family.</text>
</comment>
<evidence type="ECO:0000313" key="10">
    <source>
        <dbReference type="Proteomes" id="UP000178583"/>
    </source>
</evidence>